<feature type="signal peptide" evidence="1">
    <location>
        <begin position="1"/>
        <end position="21"/>
    </location>
</feature>
<protein>
    <submittedName>
        <fullName evidence="3">DUF148 domain-containing protein</fullName>
    </submittedName>
</protein>
<keyword evidence="2" id="KW-1185">Reference proteome</keyword>
<dbReference type="Pfam" id="PF14747">
    <property type="entry name" value="DUF4473"/>
    <property type="match status" value="1"/>
</dbReference>
<sequence>MFKQLYIFLAVSLLLVEAGRPFPVDKKQAIQDMVSAGIELKTAEALFTNESRLNRDVAKANDNKVKVERLMDWYGKKKEKILKKLSKEQLDKVNKFFQ</sequence>
<organism evidence="2 3">
    <name type="scientific">Caenorhabditis tropicalis</name>
    <dbReference type="NCBI Taxonomy" id="1561998"/>
    <lineage>
        <taxon>Eukaryota</taxon>
        <taxon>Metazoa</taxon>
        <taxon>Ecdysozoa</taxon>
        <taxon>Nematoda</taxon>
        <taxon>Chromadorea</taxon>
        <taxon>Rhabditida</taxon>
        <taxon>Rhabditina</taxon>
        <taxon>Rhabditomorpha</taxon>
        <taxon>Rhabditoidea</taxon>
        <taxon>Rhabditidae</taxon>
        <taxon>Peloderinae</taxon>
        <taxon>Caenorhabditis</taxon>
    </lineage>
</organism>
<evidence type="ECO:0000313" key="3">
    <source>
        <dbReference type="WBParaSite" id="Csp11.Scaffold629.g16115.t1"/>
    </source>
</evidence>
<evidence type="ECO:0000313" key="2">
    <source>
        <dbReference type="Proteomes" id="UP000095282"/>
    </source>
</evidence>
<dbReference type="eggNOG" id="ENOG502TJ81">
    <property type="taxonomic scope" value="Eukaryota"/>
</dbReference>
<accession>A0A1I7U947</accession>
<feature type="chain" id="PRO_5009308543" evidence="1">
    <location>
        <begin position="22"/>
        <end position="98"/>
    </location>
</feature>
<dbReference type="InterPro" id="IPR027913">
    <property type="entry name" value="DUF4473"/>
</dbReference>
<evidence type="ECO:0000256" key="1">
    <source>
        <dbReference type="SAM" id="SignalP"/>
    </source>
</evidence>
<reference evidence="3" key="1">
    <citation type="submission" date="2016-11" db="UniProtKB">
        <authorList>
            <consortium name="WormBaseParasite"/>
        </authorList>
    </citation>
    <scope>IDENTIFICATION</scope>
</reference>
<name>A0A1I7U947_9PELO</name>
<dbReference type="Proteomes" id="UP000095282">
    <property type="component" value="Unplaced"/>
</dbReference>
<dbReference type="WBParaSite" id="Csp11.Scaffold629.g16115.t1">
    <property type="protein sequence ID" value="Csp11.Scaffold629.g16115.t1"/>
    <property type="gene ID" value="Csp11.Scaffold629.g16115"/>
</dbReference>
<keyword evidence="1" id="KW-0732">Signal</keyword>
<proteinExistence type="predicted"/>
<dbReference type="AlphaFoldDB" id="A0A1I7U947"/>